<dbReference type="Proteomes" id="UP000006377">
    <property type="component" value="Chromosome"/>
</dbReference>
<dbReference type="eggNOG" id="ENOG5033QG1">
    <property type="taxonomic scope" value="Bacteria"/>
</dbReference>
<organism evidence="2 3">
    <name type="scientific">Parvibaculum lavamentivorans (strain DS-1 / DSM 13023 / NCIMB 13966)</name>
    <dbReference type="NCBI Taxonomy" id="402881"/>
    <lineage>
        <taxon>Bacteria</taxon>
        <taxon>Pseudomonadati</taxon>
        <taxon>Pseudomonadota</taxon>
        <taxon>Alphaproteobacteria</taxon>
        <taxon>Hyphomicrobiales</taxon>
        <taxon>Parvibaculaceae</taxon>
        <taxon>Parvibaculum</taxon>
    </lineage>
</organism>
<name>A7HP16_PARL1</name>
<keyword evidence="3" id="KW-1185">Reference proteome</keyword>
<reference evidence="2 3" key="1">
    <citation type="journal article" date="2011" name="Stand. Genomic Sci.">
        <title>Complete genome sequence of Parvibaculum lavamentivorans type strain (DS-1(T)).</title>
        <authorList>
            <person name="Schleheck D."/>
            <person name="Weiss M."/>
            <person name="Pitluck S."/>
            <person name="Bruce D."/>
            <person name="Land M.L."/>
            <person name="Han S."/>
            <person name="Saunders E."/>
            <person name="Tapia R."/>
            <person name="Detter C."/>
            <person name="Brettin T."/>
            <person name="Han J."/>
            <person name="Woyke T."/>
            <person name="Goodwin L."/>
            <person name="Pennacchio L."/>
            <person name="Nolan M."/>
            <person name="Cook A.M."/>
            <person name="Kjelleberg S."/>
            <person name="Thomas T."/>
        </authorList>
    </citation>
    <scope>NUCLEOTIDE SEQUENCE [LARGE SCALE GENOMIC DNA]</scope>
    <source>
        <strain evidence="3">DS-1 / DSM 13023 / NCIMB 13966</strain>
    </source>
</reference>
<dbReference type="AlphaFoldDB" id="A7HP16"/>
<proteinExistence type="predicted"/>
<feature type="region of interest" description="Disordered" evidence="1">
    <location>
        <begin position="422"/>
        <end position="446"/>
    </location>
</feature>
<evidence type="ECO:0000313" key="2">
    <source>
        <dbReference type="EMBL" id="ABS61649.1"/>
    </source>
</evidence>
<evidence type="ECO:0000313" key="3">
    <source>
        <dbReference type="Proteomes" id="UP000006377"/>
    </source>
</evidence>
<protein>
    <recommendedName>
        <fullName evidence="4">NAD-specific glutamate dehydrogenase</fullName>
    </recommendedName>
</protein>
<dbReference type="KEGG" id="pla:Plav_0026"/>
<sequence length="456" mass="50808">MRPLQRVETKRAASEEAAQFVRGDRVEGTLLRLRFTQLVVRRLFRGGDAYILQRIGIGAEIDLLQIADAVLGDIVADHAVAFMAQLFHVHIGGVEGLGAVGDDAGLEQRLDEHAEDVGAFLHALAAVFIAEGFEHLELHLLPFETELAVDRLLLLGVHEVEQQGLEALGRPVLDDVLLFFREVRDRAVGPDLAELVMEGFVRHHELRQLDEERIVRLRVKRREGAHGKAFDQHLHADDLLVDLRCVDDVGEQAAQRRADGEGLAPTRLDVFREGRHMAGFFAGLVGGIFLRARILQDVAERGGKRQRAGFAMQDRREHPARALIREFHALLFRQLLEAGQAQLRHQLARHHHLVFEIEGFGEVDVLLVQRIPEMVVGRGNDLVEGGGAGAVTFRLHHRREIMGGDGIIGVVFGDLPNFGHQGFSRGSAGTRGRRERGKPDFEGERPPAGLFCFRKE</sequence>
<gene>
    <name evidence="2" type="ordered locus">Plav_0026</name>
</gene>
<dbReference type="HOGENOM" id="CLU_668782_0_0_5"/>
<accession>A7HP16</accession>
<evidence type="ECO:0000256" key="1">
    <source>
        <dbReference type="SAM" id="MobiDB-lite"/>
    </source>
</evidence>
<dbReference type="EMBL" id="CP000774">
    <property type="protein sequence ID" value="ABS61649.1"/>
    <property type="molecule type" value="Genomic_DNA"/>
</dbReference>
<evidence type="ECO:0008006" key="4">
    <source>
        <dbReference type="Google" id="ProtNLM"/>
    </source>
</evidence>